<dbReference type="EMBL" id="GBRH01234907">
    <property type="protein sequence ID" value="JAD62988.1"/>
    <property type="molecule type" value="Transcribed_RNA"/>
</dbReference>
<accession>A0A0A9BLE2</accession>
<sequence length="100" mass="11124">MNHLGTLIAMSTYMGIAESTNRTHVTRPAMFIREACQPGNLSPIFSIQGRRSDFLSFLSEIGNPKYVHENSAGVQDRVKHAASTSTSHLMGTTQLFWRLV</sequence>
<protein>
    <submittedName>
        <fullName evidence="1">Uncharacterized protein</fullName>
    </submittedName>
</protein>
<evidence type="ECO:0000313" key="1">
    <source>
        <dbReference type="EMBL" id="JAD62988.1"/>
    </source>
</evidence>
<dbReference type="AlphaFoldDB" id="A0A0A9BLE2"/>
<name>A0A0A9BLE2_ARUDO</name>
<organism evidence="1">
    <name type="scientific">Arundo donax</name>
    <name type="common">Giant reed</name>
    <name type="synonym">Donax arundinaceus</name>
    <dbReference type="NCBI Taxonomy" id="35708"/>
    <lineage>
        <taxon>Eukaryota</taxon>
        <taxon>Viridiplantae</taxon>
        <taxon>Streptophyta</taxon>
        <taxon>Embryophyta</taxon>
        <taxon>Tracheophyta</taxon>
        <taxon>Spermatophyta</taxon>
        <taxon>Magnoliopsida</taxon>
        <taxon>Liliopsida</taxon>
        <taxon>Poales</taxon>
        <taxon>Poaceae</taxon>
        <taxon>PACMAD clade</taxon>
        <taxon>Arundinoideae</taxon>
        <taxon>Arundineae</taxon>
        <taxon>Arundo</taxon>
    </lineage>
</organism>
<reference evidence="1" key="2">
    <citation type="journal article" date="2015" name="Data Brief">
        <title>Shoot transcriptome of the giant reed, Arundo donax.</title>
        <authorList>
            <person name="Barrero R.A."/>
            <person name="Guerrero F.D."/>
            <person name="Moolhuijzen P."/>
            <person name="Goolsby J.A."/>
            <person name="Tidwell J."/>
            <person name="Bellgard S.E."/>
            <person name="Bellgard M.I."/>
        </authorList>
    </citation>
    <scope>NUCLEOTIDE SEQUENCE</scope>
    <source>
        <tissue evidence="1">Shoot tissue taken approximately 20 cm above the soil surface</tissue>
    </source>
</reference>
<proteinExistence type="predicted"/>
<reference evidence="1" key="1">
    <citation type="submission" date="2014-09" db="EMBL/GenBank/DDBJ databases">
        <authorList>
            <person name="Magalhaes I.L.F."/>
            <person name="Oliveira U."/>
            <person name="Santos F.R."/>
            <person name="Vidigal T.H.D.A."/>
            <person name="Brescovit A.D."/>
            <person name="Santos A.J."/>
        </authorList>
    </citation>
    <scope>NUCLEOTIDE SEQUENCE</scope>
    <source>
        <tissue evidence="1">Shoot tissue taken approximately 20 cm above the soil surface</tissue>
    </source>
</reference>